<name>S7TEG4_9BACT</name>
<protein>
    <recommendedName>
        <fullName evidence="3">Transglutaminase domain-containing protein</fullName>
    </recommendedName>
</protein>
<accession>S7TEG4</accession>
<comment type="caution">
    <text evidence="1">The sequence shown here is derived from an EMBL/GenBank/DDBJ whole genome shotgun (WGS) entry which is preliminary data.</text>
</comment>
<proteinExistence type="predicted"/>
<evidence type="ECO:0000313" key="1">
    <source>
        <dbReference type="EMBL" id="EPR35081.1"/>
    </source>
</evidence>
<sequence length="278" mass="31293">MASSEKRGFFVWWGVAVLSFVLFSTNAYHRVVPFDLRAEFSPPPIPYRDALRRLDALQPLLSAQEFAIQATQIYHSAIRYDWPDGLSRIDFRDNWILFLASGLDPLLAALKLQRQETRIFTNFESFKYQRALGRGFGICSQNALGLADLLHRRYGVQTRVVGLDGHVVLQIELDDGGSMISDPSLGLTLPFGIDDAPGEIGYVRRVYGEAGHAGLGERYDEQGNLLGPEVGAGPYAPPFYRQKAVQWFERTADVASWLLSFCTFLFAVGKIRRSRARR</sequence>
<reference evidence="1 2" key="1">
    <citation type="journal article" date="2013" name="Genome Announc.">
        <title>Draft genome sequences for three mercury-methylating, sulfate-reducing bacteria.</title>
        <authorList>
            <person name="Brown S.D."/>
            <person name="Hurt R.A.Jr."/>
            <person name="Gilmour C.C."/>
            <person name="Elias D.A."/>
        </authorList>
    </citation>
    <scope>NUCLEOTIDE SEQUENCE [LARGE SCALE GENOMIC DNA]</scope>
    <source>
        <strain evidence="1 2">DSM 16529</strain>
    </source>
</reference>
<gene>
    <name evidence="1" type="ORF">dsat_2444</name>
</gene>
<dbReference type="STRING" id="1121439.dsat_2444"/>
<evidence type="ECO:0000313" key="2">
    <source>
        <dbReference type="Proteomes" id="UP000014975"/>
    </source>
</evidence>
<dbReference type="OrthoDB" id="6366148at2"/>
<keyword evidence="2" id="KW-1185">Reference proteome</keyword>
<dbReference type="eggNOG" id="COG1305">
    <property type="taxonomic scope" value="Bacteria"/>
</dbReference>
<organism evidence="1 2">
    <name type="scientific">Alkalidesulfovibrio alkalitolerans DSM 16529</name>
    <dbReference type="NCBI Taxonomy" id="1121439"/>
    <lineage>
        <taxon>Bacteria</taxon>
        <taxon>Pseudomonadati</taxon>
        <taxon>Thermodesulfobacteriota</taxon>
        <taxon>Desulfovibrionia</taxon>
        <taxon>Desulfovibrionales</taxon>
        <taxon>Desulfovibrionaceae</taxon>
        <taxon>Alkalidesulfovibrio</taxon>
    </lineage>
</organism>
<dbReference type="Proteomes" id="UP000014975">
    <property type="component" value="Unassembled WGS sequence"/>
</dbReference>
<dbReference type="EMBL" id="ATHI01000005">
    <property type="protein sequence ID" value="EPR35081.1"/>
    <property type="molecule type" value="Genomic_DNA"/>
</dbReference>
<dbReference type="RefSeq" id="WP_020886330.1">
    <property type="nucleotide sequence ID" value="NZ_ATHI01000005.1"/>
</dbReference>
<dbReference type="PATRIC" id="fig|1121439.3.peg.838"/>
<evidence type="ECO:0008006" key="3">
    <source>
        <dbReference type="Google" id="ProtNLM"/>
    </source>
</evidence>
<dbReference type="AlphaFoldDB" id="S7TEG4"/>